<comment type="caution">
    <text evidence="2">The sequence shown here is derived from an EMBL/GenBank/DDBJ whole genome shotgun (WGS) entry which is preliminary data.</text>
</comment>
<dbReference type="RefSeq" id="WP_187807387.1">
    <property type="nucleotide sequence ID" value="NZ_LZEU01000001.1"/>
</dbReference>
<dbReference type="EMBL" id="LZEU01000001">
    <property type="protein sequence ID" value="MBC9251902.1"/>
    <property type="molecule type" value="Genomic_DNA"/>
</dbReference>
<keyword evidence="3" id="KW-1185">Reference proteome</keyword>
<dbReference type="Proteomes" id="UP000744555">
    <property type="component" value="Unassembled WGS sequence"/>
</dbReference>
<organism evidence="2 3">
    <name type="scientific">Aquipseudomonas alcaligenes</name>
    <name type="common">Pseudomonas alcaligenes</name>
    <dbReference type="NCBI Taxonomy" id="43263"/>
    <lineage>
        <taxon>Bacteria</taxon>
        <taxon>Pseudomonadati</taxon>
        <taxon>Pseudomonadota</taxon>
        <taxon>Gammaproteobacteria</taxon>
        <taxon>Pseudomonadales</taxon>
        <taxon>Pseudomonadaceae</taxon>
        <taxon>Aquipseudomonas</taxon>
    </lineage>
</organism>
<sequence>MQRKWLRFAPFLGPLLLASGLARGLECSAGGFAGVEGGGTQVREAQLNPDEDFTQAMGLFTTYGEVNGDCTASAMKLHFNGYGERLESYGDNGVAQEHEGYESRGFVREAYVSLNPGESLFIDLGKKDIRNGQFFFVSPLDFLQNPSNYASRGISNGLGVSWRDTYREGSLVAQSSWFSQNGTLELAVVPQLANAPEEGRVADWTSAQRTNSAERYYAAYTTALWEDFNPRLVMVGGENKGLGIGTSGFLDDDWILNVELAVSDKSPLREPGKEALGKLQVGGFPQADELFTEQQKSEFYQFGAGLRYTTASNLAISLEYLFQDQGWGKDDWDNYFDTLEVNESAYQKSGFAVYRGYQLLAVQEADNMARRDVLTGRQYLMTHLDKSNLELRSLSWESSTIYNVEDQSFTINVHLSSQLSRHFEVYVGGAYLGGPDRSEFGRLATSGVGYAGIRTIW</sequence>
<keyword evidence="1" id="KW-0732">Signal</keyword>
<evidence type="ECO:0000256" key="1">
    <source>
        <dbReference type="SAM" id="SignalP"/>
    </source>
</evidence>
<gene>
    <name evidence="2" type="ORF">A9179_16650</name>
</gene>
<evidence type="ECO:0000313" key="2">
    <source>
        <dbReference type="EMBL" id="MBC9251902.1"/>
    </source>
</evidence>
<protein>
    <recommendedName>
        <fullName evidence="4">Maltoporin</fullName>
    </recommendedName>
</protein>
<feature type="signal peptide" evidence="1">
    <location>
        <begin position="1"/>
        <end position="24"/>
    </location>
</feature>
<evidence type="ECO:0000313" key="3">
    <source>
        <dbReference type="Proteomes" id="UP000744555"/>
    </source>
</evidence>
<reference evidence="2 3" key="1">
    <citation type="submission" date="2016-06" db="EMBL/GenBank/DDBJ databases">
        <authorList>
            <person name="Ramos C."/>
            <person name="Pintado A."/>
            <person name="Crespo-Gomez J.I."/>
        </authorList>
    </citation>
    <scope>NUCLEOTIDE SEQUENCE [LARGE SCALE GENOMIC DNA]</scope>
    <source>
        <strain evidence="2 3">AVO110</strain>
    </source>
</reference>
<name>A0ABR7S4H6_AQUAC</name>
<accession>A0ABR7S4H6</accession>
<feature type="chain" id="PRO_5045597164" description="Maltoporin" evidence="1">
    <location>
        <begin position="25"/>
        <end position="457"/>
    </location>
</feature>
<proteinExistence type="predicted"/>
<evidence type="ECO:0008006" key="4">
    <source>
        <dbReference type="Google" id="ProtNLM"/>
    </source>
</evidence>